<dbReference type="Pfam" id="PF20126">
    <property type="entry name" value="TumE"/>
    <property type="match status" value="1"/>
</dbReference>
<dbReference type="AlphaFoldDB" id="A0A552HMD6"/>
<organism evidence="1 2">
    <name type="scientific">Microcystis viridis Mv_BB_P_19951000_S68D</name>
    <dbReference type="NCBI Taxonomy" id="2486270"/>
    <lineage>
        <taxon>Bacteria</taxon>
        <taxon>Bacillati</taxon>
        <taxon>Cyanobacteriota</taxon>
        <taxon>Cyanophyceae</taxon>
        <taxon>Oscillatoriophycideae</taxon>
        <taxon>Chroococcales</taxon>
        <taxon>Microcystaceae</taxon>
        <taxon>Microcystis</taxon>
    </lineage>
</organism>
<gene>
    <name evidence="1" type="ORF">EWV77_13640</name>
</gene>
<evidence type="ECO:0000313" key="2">
    <source>
        <dbReference type="Proteomes" id="UP000320674"/>
    </source>
</evidence>
<name>A0A552HMD6_MICVR</name>
<reference evidence="1 2" key="1">
    <citation type="submission" date="2019-01" db="EMBL/GenBank/DDBJ databases">
        <title>Coherence of Microcystis species and biogeography revealed through population genomics.</title>
        <authorList>
            <person name="Perez-Carrascal O.M."/>
            <person name="Terrat Y."/>
            <person name="Giani A."/>
            <person name="Fortin N."/>
            <person name="Tromas N."/>
            <person name="Shapiro B.J."/>
        </authorList>
    </citation>
    <scope>NUCLEOTIDE SEQUENCE [LARGE SCALE GENOMIC DNA]</scope>
    <source>
        <strain evidence="1">Mv_BB_P_19951000_S68D</strain>
    </source>
</reference>
<accession>A0A552HMD6</accession>
<dbReference type="InterPro" id="IPR045397">
    <property type="entry name" value="TumE-like"/>
</dbReference>
<proteinExistence type="predicted"/>
<dbReference type="EMBL" id="SFAZ01000194">
    <property type="protein sequence ID" value="TRU72400.1"/>
    <property type="molecule type" value="Genomic_DNA"/>
</dbReference>
<evidence type="ECO:0000313" key="1">
    <source>
        <dbReference type="EMBL" id="TRU72400.1"/>
    </source>
</evidence>
<dbReference type="Proteomes" id="UP000320674">
    <property type="component" value="Unassembled WGS sequence"/>
</dbReference>
<comment type="caution">
    <text evidence="1">The sequence shown here is derived from an EMBL/GenBank/DDBJ whole genome shotgun (WGS) entry which is preliminary data.</text>
</comment>
<protein>
    <submittedName>
        <fullName evidence="1">Uncharacterized protein</fullName>
    </submittedName>
</protein>
<sequence length="126" mass="14977">MIEAYFLQIETILQSFPNIRFVSLTKKIYNTNQGYISVSIIFENNHRLDFIEVKNTDVKAKIKYRYHYMDEHQVMIFRYDNAPHHTEIKTFPHHKHEIEGVKASPEPTLDDVLLEIAQKQRDLSSL</sequence>